<comment type="subcellular location">
    <subcellularLocation>
        <location evidence="1">Plastid</location>
        <location evidence="1">Chloroplast</location>
    </subcellularLocation>
</comment>
<dbReference type="CDD" id="cd00519">
    <property type="entry name" value="Lipase_3"/>
    <property type="match status" value="1"/>
</dbReference>
<reference evidence="9" key="1">
    <citation type="journal article" date="2020" name="Nature">
        <title>Giant virus diversity and host interactions through global metagenomics.</title>
        <authorList>
            <person name="Schulz F."/>
            <person name="Roux S."/>
            <person name="Paez-Espino D."/>
            <person name="Jungbluth S."/>
            <person name="Walsh D.A."/>
            <person name="Denef V.J."/>
            <person name="McMahon K.D."/>
            <person name="Konstantinidis K.T."/>
            <person name="Eloe-Fadrosh E.A."/>
            <person name="Kyrpides N.C."/>
            <person name="Woyke T."/>
        </authorList>
    </citation>
    <scope>NUCLEOTIDE SEQUENCE</scope>
    <source>
        <strain evidence="9">GVMAG-M-3300009163-63</strain>
    </source>
</reference>
<dbReference type="Gene3D" id="3.40.50.1820">
    <property type="entry name" value="alpha/beta hydrolase"/>
    <property type="match status" value="1"/>
</dbReference>
<evidence type="ECO:0000256" key="6">
    <source>
        <dbReference type="ARBA" id="ARBA00022963"/>
    </source>
</evidence>
<sequence>MPPLPENRLFLVRGNTSLTRHKQRNAYKAVTKIPEKISVELDTSKFDLVRAAELMRLSNFSYELYDQFKDGKIWEIPAPFDKYFYKNPITVIYAPSEKVDSAYGESNTGPISIPIPMGFITESISSDDVYISWRGTKTIYEWIQDATFEQVPCSFLPSPQNEMVHKGFFTLYTSDSAAHPSPQNAVKNYLHGLTDKHKKRVWITGHSLGGAMCVLNTCDILANIPGFKSVITYNFASSRVGDVDFVKTFNSKILINGKPSSWRIPNDGYDIVTMLPPEVMGYQHVNELYSITFGNKLPVPPTISEILKNHNHSTYFITLTQLLKENGFTAKQLKDIHFSYAELVAAGYTISELIDAGFIVI</sequence>
<keyword evidence="5" id="KW-0809">Transit peptide</keyword>
<feature type="domain" description="Fungal lipase-type" evidence="8">
    <location>
        <begin position="130"/>
        <end position="279"/>
    </location>
</feature>
<protein>
    <recommendedName>
        <fullName evidence="8">Fungal lipase-type domain-containing protein</fullName>
    </recommendedName>
</protein>
<dbReference type="GO" id="GO:0004620">
    <property type="term" value="F:phospholipase activity"/>
    <property type="evidence" value="ECO:0007669"/>
    <property type="project" value="UniProtKB-ARBA"/>
</dbReference>
<dbReference type="PANTHER" id="PTHR31403:SF7">
    <property type="entry name" value="PHOSPHOLIPASE A1-IGAMMA3, CHLOROPLASTIC"/>
    <property type="match status" value="1"/>
</dbReference>
<evidence type="ECO:0000313" key="9">
    <source>
        <dbReference type="EMBL" id="QHT34418.1"/>
    </source>
</evidence>
<evidence type="ECO:0000259" key="8">
    <source>
        <dbReference type="Pfam" id="PF01764"/>
    </source>
</evidence>
<evidence type="ECO:0000256" key="5">
    <source>
        <dbReference type="ARBA" id="ARBA00022946"/>
    </source>
</evidence>
<name>A0A6C0EZD1_9ZZZZ</name>
<keyword evidence="4" id="KW-0378">Hydrolase</keyword>
<dbReference type="GO" id="GO:0016042">
    <property type="term" value="P:lipid catabolic process"/>
    <property type="evidence" value="ECO:0007669"/>
    <property type="project" value="UniProtKB-KW"/>
</dbReference>
<evidence type="ECO:0000256" key="3">
    <source>
        <dbReference type="ARBA" id="ARBA00022640"/>
    </source>
</evidence>
<dbReference type="InterPro" id="IPR029058">
    <property type="entry name" value="AB_hydrolase_fold"/>
</dbReference>
<evidence type="ECO:0000256" key="4">
    <source>
        <dbReference type="ARBA" id="ARBA00022801"/>
    </source>
</evidence>
<keyword evidence="7" id="KW-0443">Lipid metabolism</keyword>
<dbReference type="AlphaFoldDB" id="A0A6C0EZD1"/>
<proteinExistence type="predicted"/>
<dbReference type="Pfam" id="PF01764">
    <property type="entry name" value="Lipase_3"/>
    <property type="match status" value="1"/>
</dbReference>
<dbReference type="PANTHER" id="PTHR31403">
    <property type="entry name" value="PHOSPHOLIPASE A1-IBETA2, CHLOROPLASTIC"/>
    <property type="match status" value="1"/>
</dbReference>
<keyword evidence="3" id="KW-0934">Plastid</keyword>
<keyword evidence="6" id="KW-0442">Lipid degradation</keyword>
<organism evidence="9">
    <name type="scientific">viral metagenome</name>
    <dbReference type="NCBI Taxonomy" id="1070528"/>
    <lineage>
        <taxon>unclassified sequences</taxon>
        <taxon>metagenomes</taxon>
        <taxon>organismal metagenomes</taxon>
    </lineage>
</organism>
<evidence type="ECO:0000256" key="2">
    <source>
        <dbReference type="ARBA" id="ARBA00022528"/>
    </source>
</evidence>
<dbReference type="InterPro" id="IPR002921">
    <property type="entry name" value="Fungal_lipase-type"/>
</dbReference>
<dbReference type="SUPFAM" id="SSF53474">
    <property type="entry name" value="alpha/beta-Hydrolases"/>
    <property type="match status" value="1"/>
</dbReference>
<evidence type="ECO:0000256" key="1">
    <source>
        <dbReference type="ARBA" id="ARBA00004229"/>
    </source>
</evidence>
<evidence type="ECO:0000256" key="7">
    <source>
        <dbReference type="ARBA" id="ARBA00023098"/>
    </source>
</evidence>
<dbReference type="EMBL" id="MN738999">
    <property type="protein sequence ID" value="QHT34418.1"/>
    <property type="molecule type" value="Genomic_DNA"/>
</dbReference>
<dbReference type="GO" id="GO:0009507">
    <property type="term" value="C:chloroplast"/>
    <property type="evidence" value="ECO:0007669"/>
    <property type="project" value="UniProtKB-SubCell"/>
</dbReference>
<accession>A0A6C0EZD1</accession>
<keyword evidence="2" id="KW-0150">Chloroplast</keyword>